<evidence type="ECO:0000313" key="3">
    <source>
        <dbReference type="Proteomes" id="UP001175000"/>
    </source>
</evidence>
<reference evidence="2" key="1">
    <citation type="submission" date="2023-06" db="EMBL/GenBank/DDBJ databases">
        <title>Genome-scale phylogeny and comparative genomics of the fungal order Sordariales.</title>
        <authorList>
            <consortium name="Lawrence Berkeley National Laboratory"/>
            <person name="Hensen N."/>
            <person name="Bonometti L."/>
            <person name="Westerberg I."/>
            <person name="Brannstrom I.O."/>
            <person name="Guillou S."/>
            <person name="Cros-Aarteil S."/>
            <person name="Calhoun S."/>
            <person name="Haridas S."/>
            <person name="Kuo A."/>
            <person name="Mondo S."/>
            <person name="Pangilinan J."/>
            <person name="Riley R."/>
            <person name="Labutti K."/>
            <person name="Andreopoulos B."/>
            <person name="Lipzen A."/>
            <person name="Chen C."/>
            <person name="Yanf M."/>
            <person name="Daum C."/>
            <person name="Ng V."/>
            <person name="Clum A."/>
            <person name="Steindorff A."/>
            <person name="Ohm R."/>
            <person name="Martin F."/>
            <person name="Silar P."/>
            <person name="Natvig D."/>
            <person name="Lalanne C."/>
            <person name="Gautier V."/>
            <person name="Ament-Velasquez S.L."/>
            <person name="Kruys A."/>
            <person name="Hutchinson M.I."/>
            <person name="Powell A.J."/>
            <person name="Barry K."/>
            <person name="Miller A.N."/>
            <person name="Grigoriev I.V."/>
            <person name="Debuchy R."/>
            <person name="Gladieux P."/>
            <person name="Thoren M.H."/>
            <person name="Johannesson H."/>
        </authorList>
    </citation>
    <scope>NUCLEOTIDE SEQUENCE</scope>
    <source>
        <strain evidence="2">CBS 606.72</strain>
    </source>
</reference>
<keyword evidence="3" id="KW-1185">Reference proteome</keyword>
<dbReference type="EMBL" id="JAULSU010000006">
    <property type="protein sequence ID" value="KAK0613318.1"/>
    <property type="molecule type" value="Genomic_DNA"/>
</dbReference>
<comment type="caution">
    <text evidence="2">The sequence shown here is derived from an EMBL/GenBank/DDBJ whole genome shotgun (WGS) entry which is preliminary data.</text>
</comment>
<organism evidence="2 3">
    <name type="scientific">Immersiella caudata</name>
    <dbReference type="NCBI Taxonomy" id="314043"/>
    <lineage>
        <taxon>Eukaryota</taxon>
        <taxon>Fungi</taxon>
        <taxon>Dikarya</taxon>
        <taxon>Ascomycota</taxon>
        <taxon>Pezizomycotina</taxon>
        <taxon>Sordariomycetes</taxon>
        <taxon>Sordariomycetidae</taxon>
        <taxon>Sordariales</taxon>
        <taxon>Lasiosphaeriaceae</taxon>
        <taxon>Immersiella</taxon>
    </lineage>
</organism>
<accession>A0AA39WDD6</accession>
<dbReference type="PANTHER" id="PTHR33112:SF9">
    <property type="entry name" value="HETEROKARYON INCOMPATIBILITY DOMAIN-CONTAINING PROTEIN"/>
    <property type="match status" value="1"/>
</dbReference>
<sequence>MPPKPLANSCDKCRDLLLNYRTIGWRHERGFAEFLESLESCDICAFLRALFEDDAFERLPQDSPDVSRLLLRIFADTDWYRSGYSFEVVGRNNNIYIQEMGKTSADVVASFSFIEGDSALGKRPAWRKKRPLTLKDRVPQVKEWLSECESSHTLCRVTQKTSLLKPARLVDVGATGRQNLDVRLVLVREGFSSQYAALSHVWGVADIAVKTTLQKLQSYLVRIPYTELPPTFQDAVAMARALGIRYIWIDSLCIIQDSPPDWEEESSKMGATYQGAWVTLSTGTAESCQMKSNVRDILPCMQPFYFKKKSDDACDSQDNVVAMSFRPSRSVRPQDFNRYPIHSRGWVFQEKMLSRRILHMTNTELVWQCHTTGQTESHCPAPADSPGQKIPPLGPVFQMPEPPGQFSQSYTRDDRDYTFWRWNGGPGDGRWAFNFDLLWWTWVSQYTRRRLTLGKDVLPAFWGLTQHFQQLSNGTPILGLWADKLAQHLLWFLKVPSASEQPRTPVFPSWSWMSIPLPALVAHPFETSHEFNFPQRVLSLDMLVKDTAHQLQWSGVPGSSTLVTARLTLSGPVSNVRFLSKPREQVFTTPLSEWIFEITPTRSKWEPFLSCRITAPSFDHPLSGSVFFDRAQEVLAATSSAYRVVHVAKYMKQQNQDCFTYFLLIIKRTSPGGTEYHRVGVAVVEARERLWWGFGNRKVDVPDLPGVRETGIHLV</sequence>
<evidence type="ECO:0000259" key="1">
    <source>
        <dbReference type="Pfam" id="PF06985"/>
    </source>
</evidence>
<dbReference type="Proteomes" id="UP001175000">
    <property type="component" value="Unassembled WGS sequence"/>
</dbReference>
<proteinExistence type="predicted"/>
<dbReference type="InterPro" id="IPR010730">
    <property type="entry name" value="HET"/>
</dbReference>
<name>A0AA39WDD6_9PEZI</name>
<feature type="domain" description="Heterokaryon incompatibility" evidence="1">
    <location>
        <begin position="195"/>
        <end position="350"/>
    </location>
</feature>
<dbReference type="Pfam" id="PF06985">
    <property type="entry name" value="HET"/>
    <property type="match status" value="1"/>
</dbReference>
<evidence type="ECO:0000313" key="2">
    <source>
        <dbReference type="EMBL" id="KAK0613318.1"/>
    </source>
</evidence>
<dbReference type="PANTHER" id="PTHR33112">
    <property type="entry name" value="DOMAIN PROTEIN, PUTATIVE-RELATED"/>
    <property type="match status" value="1"/>
</dbReference>
<protein>
    <submittedName>
        <fullName evidence="2">Heterokaryon incompatibility protein-domain-containing protein</fullName>
    </submittedName>
</protein>
<gene>
    <name evidence="2" type="ORF">B0T14DRAFT_526003</name>
</gene>
<dbReference type="AlphaFoldDB" id="A0AA39WDD6"/>